<evidence type="ECO:0000256" key="4">
    <source>
        <dbReference type="HAMAP-Rule" id="MF_00925"/>
    </source>
</evidence>
<dbReference type="Proteomes" id="UP000238326">
    <property type="component" value="Unassembled WGS sequence"/>
</dbReference>
<keyword evidence="3 4" id="KW-0998">Cell outer membrane</keyword>
<dbReference type="Pfam" id="PF04355">
    <property type="entry name" value="BamE"/>
    <property type="match status" value="1"/>
</dbReference>
<dbReference type="InterPro" id="IPR037873">
    <property type="entry name" value="BamE-like"/>
</dbReference>
<evidence type="ECO:0000256" key="2">
    <source>
        <dbReference type="ARBA" id="ARBA00023136"/>
    </source>
</evidence>
<dbReference type="OrthoDB" id="9808250at2"/>
<dbReference type="GO" id="GO:0030674">
    <property type="term" value="F:protein-macromolecule adaptor activity"/>
    <property type="evidence" value="ECO:0007669"/>
    <property type="project" value="TreeGrafter"/>
</dbReference>
<keyword evidence="10" id="KW-1185">Reference proteome</keyword>
<dbReference type="InterPro" id="IPR007450">
    <property type="entry name" value="BamE_dom"/>
</dbReference>
<dbReference type="PANTHER" id="PTHR37482:SF1">
    <property type="entry name" value="OUTER MEMBRANE PROTEIN ASSEMBLY FACTOR BAME"/>
    <property type="match status" value="1"/>
</dbReference>
<protein>
    <recommendedName>
        <fullName evidence="4">Outer membrane protein assembly factor BamE</fullName>
    </recommendedName>
</protein>
<dbReference type="Proteomes" id="UP000481947">
    <property type="component" value="Unassembled WGS sequence"/>
</dbReference>
<dbReference type="GO" id="GO:0043165">
    <property type="term" value="P:Gram-negative-bacterium-type cell outer membrane assembly"/>
    <property type="evidence" value="ECO:0007669"/>
    <property type="project" value="UniProtKB-UniRule"/>
</dbReference>
<name>A0A2S9KHG9_9BURK</name>
<evidence type="ECO:0000259" key="7">
    <source>
        <dbReference type="Pfam" id="PF04355"/>
    </source>
</evidence>
<dbReference type="InterPro" id="IPR026592">
    <property type="entry name" value="BamE"/>
</dbReference>
<dbReference type="EMBL" id="VYSB01000006">
    <property type="protein sequence ID" value="MYZ51960.1"/>
    <property type="molecule type" value="Genomic_DNA"/>
</dbReference>
<dbReference type="PANTHER" id="PTHR37482">
    <property type="entry name" value="OUTER MEMBRANE PROTEIN ASSEMBLY FACTOR BAME"/>
    <property type="match status" value="1"/>
</dbReference>
<dbReference type="EMBL" id="PVLR01000011">
    <property type="protein sequence ID" value="PRD69874.1"/>
    <property type="molecule type" value="Genomic_DNA"/>
</dbReference>
<dbReference type="GO" id="GO:1990063">
    <property type="term" value="C:Bam protein complex"/>
    <property type="evidence" value="ECO:0007669"/>
    <property type="project" value="TreeGrafter"/>
</dbReference>
<accession>A0A2S9KHG9</accession>
<evidence type="ECO:0000256" key="1">
    <source>
        <dbReference type="ARBA" id="ARBA00022729"/>
    </source>
</evidence>
<evidence type="ECO:0000256" key="6">
    <source>
        <dbReference type="SAM" id="SignalP"/>
    </source>
</evidence>
<reference evidence="8 11" key="2">
    <citation type="submission" date="2019-09" db="EMBL/GenBank/DDBJ databases">
        <title>Identification of Malikia spinosa a prominent benzene-, toluene-, and ethylbenzene-degrading bacterium: enrichment, isolation and whole genome sequencing.</title>
        <authorList>
            <person name="Tancsics A."/>
            <person name="Revesz F."/>
            <person name="Kriszt B."/>
        </authorList>
    </citation>
    <scope>NUCLEOTIDE SEQUENCE [LARGE SCALE GENOMIC DNA]</scope>
    <source>
        <strain evidence="8 11">AB6</strain>
    </source>
</reference>
<evidence type="ECO:0000313" key="10">
    <source>
        <dbReference type="Proteomes" id="UP000238326"/>
    </source>
</evidence>
<dbReference type="PROSITE" id="PS51257">
    <property type="entry name" value="PROKAR_LIPOPROTEIN"/>
    <property type="match status" value="1"/>
</dbReference>
<gene>
    <name evidence="4" type="primary">bamE</name>
    <name evidence="9" type="ORF">C6P61_04135</name>
    <name evidence="8" type="ORF">F5985_07395</name>
</gene>
<comment type="subunit">
    <text evidence="4">Part of the Bam complex.</text>
</comment>
<comment type="subcellular location">
    <subcellularLocation>
        <location evidence="4">Cell outer membrane</location>
        <topology evidence="4">Lipid-anchor</topology>
    </subcellularLocation>
</comment>
<feature type="compositionally biased region" description="Low complexity" evidence="5">
    <location>
        <begin position="171"/>
        <end position="187"/>
    </location>
</feature>
<keyword evidence="4" id="KW-0449">Lipoprotein</keyword>
<comment type="similarity">
    <text evidence="4">Belongs to the BamE family.</text>
</comment>
<evidence type="ECO:0000313" key="9">
    <source>
        <dbReference type="EMBL" id="PRD69874.1"/>
    </source>
</evidence>
<keyword evidence="4" id="KW-0564">Palmitate</keyword>
<comment type="caution">
    <text evidence="9">The sequence shown here is derived from an EMBL/GenBank/DDBJ whole genome shotgun (WGS) entry which is preliminary data.</text>
</comment>
<comment type="function">
    <text evidence="4">Part of the outer membrane protein assembly complex, which is involved in assembly and insertion of beta-barrel proteins into the outer membrane.</text>
</comment>
<keyword evidence="2 4" id="KW-0472">Membrane</keyword>
<evidence type="ECO:0000256" key="3">
    <source>
        <dbReference type="ARBA" id="ARBA00023237"/>
    </source>
</evidence>
<feature type="signal peptide" evidence="6">
    <location>
        <begin position="1"/>
        <end position="27"/>
    </location>
</feature>
<proteinExistence type="inferred from homology"/>
<feature type="chain" id="PRO_5044580408" description="Outer membrane protein assembly factor BamE" evidence="6">
    <location>
        <begin position="28"/>
        <end position="187"/>
    </location>
</feature>
<reference evidence="9 10" key="1">
    <citation type="submission" date="2018-03" db="EMBL/GenBank/DDBJ databases">
        <title>Comparative genomics illustrates the genes involved in a hyperalkaliphilic mechanisms of Serpentinomonas isolated from highly-alkaline calcium-rich serpentinized springs.</title>
        <authorList>
            <person name="Suzuki S."/>
            <person name="Ishii S."/>
            <person name="Walworth N."/>
            <person name="Bird L."/>
            <person name="Kuenen J.G."/>
            <person name="Nealson K.H."/>
        </authorList>
    </citation>
    <scope>NUCLEOTIDE SEQUENCE [LARGE SCALE GENOMIC DNA]</scope>
    <source>
        <strain evidence="9 10">83</strain>
    </source>
</reference>
<dbReference type="HAMAP" id="MF_00925">
    <property type="entry name" value="OM_assembly_BamE"/>
    <property type="match status" value="1"/>
</dbReference>
<evidence type="ECO:0000313" key="11">
    <source>
        <dbReference type="Proteomes" id="UP000481947"/>
    </source>
</evidence>
<dbReference type="AlphaFoldDB" id="A0A2S9KHG9"/>
<dbReference type="GO" id="GO:0051205">
    <property type="term" value="P:protein insertion into membrane"/>
    <property type="evidence" value="ECO:0007669"/>
    <property type="project" value="UniProtKB-UniRule"/>
</dbReference>
<keyword evidence="1 4" id="KW-0732">Signal</keyword>
<sequence>MPSPLRIRTFGATLLAASALLALSACSSVGKVGEAVGSLGGVLTPYQSDVLQGNVVTREQVQALQIGMPREQVRSILGTPLLTSAFHADRWDYVFGFRRQGQPPQQRKVTVFFKREALERVQADDLPSEQEFVSSLDVRRKGAKVPPLVATEAELKAFATKNRQPAEPEKTAPAAAPAASYPPLESR</sequence>
<evidence type="ECO:0000256" key="5">
    <source>
        <dbReference type="SAM" id="MobiDB-lite"/>
    </source>
</evidence>
<feature type="region of interest" description="Disordered" evidence="5">
    <location>
        <begin position="159"/>
        <end position="187"/>
    </location>
</feature>
<organism evidence="9 10">
    <name type="scientific">Malikia spinosa</name>
    <dbReference type="NCBI Taxonomy" id="86180"/>
    <lineage>
        <taxon>Bacteria</taxon>
        <taxon>Pseudomonadati</taxon>
        <taxon>Pseudomonadota</taxon>
        <taxon>Betaproteobacteria</taxon>
        <taxon>Burkholderiales</taxon>
        <taxon>Comamonadaceae</taxon>
        <taxon>Malikia</taxon>
    </lineage>
</organism>
<evidence type="ECO:0000313" key="8">
    <source>
        <dbReference type="EMBL" id="MYZ51960.1"/>
    </source>
</evidence>
<feature type="domain" description="Outer membrane protein assembly factor BamE" evidence="7">
    <location>
        <begin position="53"/>
        <end position="120"/>
    </location>
</feature>
<dbReference type="Gene3D" id="3.30.1450.10">
    <property type="match status" value="1"/>
</dbReference>